<dbReference type="PIRSF" id="PIRSF018494">
    <property type="entry name" value="PBSX_VPQ"/>
    <property type="match status" value="1"/>
</dbReference>
<dbReference type="Proteomes" id="UP000646745">
    <property type="component" value="Unassembled WGS sequence"/>
</dbReference>
<sequence>MTPTAKPRMRVPAILSNASETTREANTPETAREAKPHESASVEAFSFGDAEPVTSLRDVFYEGVYLSPNEWYEPPVPFDVLAKSYRATAHHGSALQVKRNILLRTFIPHPLLNRQTFSALALDYLVFGNCYLEEIRGRLGRLLDLQRRPAKYMRRGAQTDRYFWVPDWVNKTELPAGRTIHLLEPDIDQEVYGLPDYLGSLQSAWLNESATLFRRRYYLNGSHAGFIMYVSDPAHDKKDIDAMRTALKESKGVGNFKNLFMYSPHGKKDGVQIIPVSEVAAKDEFWHIKNITRDDQLAGHRIPPQLMGIIPNNTGGFGDSEKAARVYVANELEPLQQIMLEINERVGEEVVRFRPYSLETPTPQEPSTSIN</sequence>
<accession>A0ABQ3EBS2</accession>
<evidence type="ECO:0000313" key="2">
    <source>
        <dbReference type="EMBL" id="GHB32798.1"/>
    </source>
</evidence>
<feature type="compositionally biased region" description="Polar residues" evidence="1">
    <location>
        <begin position="16"/>
        <end position="29"/>
    </location>
</feature>
<keyword evidence="3" id="KW-1185">Reference proteome</keyword>
<dbReference type="InterPro" id="IPR030935">
    <property type="entry name" value="PBSX_Proteobac"/>
</dbReference>
<dbReference type="InterPro" id="IPR006430">
    <property type="entry name" value="Phage_portal_PBSX"/>
</dbReference>
<feature type="region of interest" description="Disordered" evidence="1">
    <location>
        <begin position="1"/>
        <end position="39"/>
    </location>
</feature>
<feature type="compositionally biased region" description="Basic and acidic residues" evidence="1">
    <location>
        <begin position="30"/>
        <end position="39"/>
    </location>
</feature>
<gene>
    <name evidence="2" type="ORF">GCM10009038_34650</name>
</gene>
<reference evidence="3" key="1">
    <citation type="journal article" date="2019" name="Int. J. Syst. Evol. Microbiol.">
        <title>The Global Catalogue of Microorganisms (GCM) 10K type strain sequencing project: providing services to taxonomists for standard genome sequencing and annotation.</title>
        <authorList>
            <consortium name="The Broad Institute Genomics Platform"/>
            <consortium name="The Broad Institute Genome Sequencing Center for Infectious Disease"/>
            <person name="Wu L."/>
            <person name="Ma J."/>
        </authorList>
    </citation>
    <scope>NUCLEOTIDE SEQUENCE [LARGE SCALE GENOMIC DNA]</scope>
    <source>
        <strain evidence="3">KCTC 32998</strain>
    </source>
</reference>
<dbReference type="EMBL" id="BMZI01000008">
    <property type="protein sequence ID" value="GHB32798.1"/>
    <property type="molecule type" value="Genomic_DNA"/>
</dbReference>
<comment type="caution">
    <text evidence="2">The sequence shown here is derived from an EMBL/GenBank/DDBJ whole genome shotgun (WGS) entry which is preliminary data.</text>
</comment>
<protein>
    <submittedName>
        <fullName evidence="2">Capsid portal protein</fullName>
    </submittedName>
</protein>
<dbReference type="NCBIfam" id="TIGR01540">
    <property type="entry name" value="portal_PBSX"/>
    <property type="match status" value="1"/>
</dbReference>
<dbReference type="RefSeq" id="WP_189445983.1">
    <property type="nucleotide sequence ID" value="NZ_BMZI01000008.1"/>
</dbReference>
<evidence type="ECO:0000313" key="3">
    <source>
        <dbReference type="Proteomes" id="UP000646745"/>
    </source>
</evidence>
<evidence type="ECO:0000256" key="1">
    <source>
        <dbReference type="SAM" id="MobiDB-lite"/>
    </source>
</evidence>
<organism evidence="2 3">
    <name type="scientific">Salinicola rhizosphaerae</name>
    <dbReference type="NCBI Taxonomy" id="1443141"/>
    <lineage>
        <taxon>Bacteria</taxon>
        <taxon>Pseudomonadati</taxon>
        <taxon>Pseudomonadota</taxon>
        <taxon>Gammaproteobacteria</taxon>
        <taxon>Oceanospirillales</taxon>
        <taxon>Halomonadaceae</taxon>
        <taxon>Salinicola</taxon>
    </lineage>
</organism>
<proteinExistence type="predicted"/>
<name>A0ABQ3EBS2_9GAMM</name>